<accession>A0A841HT95</accession>
<evidence type="ECO:0000313" key="2">
    <source>
        <dbReference type="EMBL" id="MBB6096106.1"/>
    </source>
</evidence>
<name>A0A841HT95_9GAMM</name>
<keyword evidence="3" id="KW-1185">Reference proteome</keyword>
<proteinExistence type="predicted"/>
<reference evidence="2 3" key="1">
    <citation type="submission" date="2020-08" db="EMBL/GenBank/DDBJ databases">
        <title>Genomic Encyclopedia of Type Strains, Phase IV (KMG-IV): sequencing the most valuable type-strain genomes for metagenomic binning, comparative biology and taxonomic classification.</title>
        <authorList>
            <person name="Goeker M."/>
        </authorList>
    </citation>
    <scope>NUCLEOTIDE SEQUENCE [LARGE SCALE GENOMIC DNA]</scope>
    <source>
        <strain evidence="2 3">DSM 26723</strain>
    </source>
</reference>
<dbReference type="Pfam" id="PF13480">
    <property type="entry name" value="Acetyltransf_6"/>
    <property type="match status" value="1"/>
</dbReference>
<organism evidence="2 3">
    <name type="scientific">Povalibacter uvarum</name>
    <dbReference type="NCBI Taxonomy" id="732238"/>
    <lineage>
        <taxon>Bacteria</taxon>
        <taxon>Pseudomonadati</taxon>
        <taxon>Pseudomonadota</taxon>
        <taxon>Gammaproteobacteria</taxon>
        <taxon>Steroidobacterales</taxon>
        <taxon>Steroidobacteraceae</taxon>
        <taxon>Povalibacter</taxon>
    </lineage>
</organism>
<dbReference type="InterPro" id="IPR038740">
    <property type="entry name" value="BioF2-like_GNAT_dom"/>
</dbReference>
<dbReference type="InterPro" id="IPR016181">
    <property type="entry name" value="Acyl_CoA_acyltransferase"/>
</dbReference>
<evidence type="ECO:0000259" key="1">
    <source>
        <dbReference type="Pfam" id="PF13480"/>
    </source>
</evidence>
<feature type="domain" description="BioF2-like acetyltransferase" evidence="1">
    <location>
        <begin position="147"/>
        <end position="272"/>
    </location>
</feature>
<comment type="caution">
    <text evidence="2">The sequence shown here is derived from an EMBL/GenBank/DDBJ whole genome shotgun (WGS) entry which is preliminary data.</text>
</comment>
<protein>
    <recommendedName>
        <fullName evidence="1">BioF2-like acetyltransferase domain-containing protein</fullName>
    </recommendedName>
</protein>
<gene>
    <name evidence="2" type="ORF">HNQ60_004997</name>
</gene>
<dbReference type="RefSeq" id="WP_184335477.1">
    <property type="nucleotide sequence ID" value="NZ_JACHHZ010000006.1"/>
</dbReference>
<sequence>MALAEQSKPPRTLSYGLFQEPWWLDAVAPNSWREITVNPGELISARWPIVESRSAGLRFIIPPPLTPWLGPALATGDAVKVSRRLELEKELIEELLGKLPKYDKLAVHCHASFTNVLPFMWAGFQVTPRCTYVLDDLSDETRLWNGLRENIRREIRKARKQVEIVATEDIVESQRVIAKTFARIGVQSPHKLEIMQRIDAACSKRDCREILMARDEKGRVHSSLYLVRDAHTTYYLAGGADPQLRTSGAHSLMMWEAIRRAGVHTRRFDFVGSMLPNVERFFRAFGARQQSFYRLVSMGRLMKILDAGYELALSVTGRDHTRRLR</sequence>
<dbReference type="Gene3D" id="3.40.630.30">
    <property type="match status" value="1"/>
</dbReference>
<dbReference type="Proteomes" id="UP000588068">
    <property type="component" value="Unassembled WGS sequence"/>
</dbReference>
<dbReference type="SUPFAM" id="SSF55729">
    <property type="entry name" value="Acyl-CoA N-acyltransferases (Nat)"/>
    <property type="match status" value="1"/>
</dbReference>
<evidence type="ECO:0000313" key="3">
    <source>
        <dbReference type="Proteomes" id="UP000588068"/>
    </source>
</evidence>
<dbReference type="AlphaFoldDB" id="A0A841HT95"/>
<dbReference type="EMBL" id="JACHHZ010000006">
    <property type="protein sequence ID" value="MBB6096106.1"/>
    <property type="molecule type" value="Genomic_DNA"/>
</dbReference>